<feature type="region of interest" description="Disordered" evidence="1">
    <location>
        <begin position="868"/>
        <end position="894"/>
    </location>
</feature>
<evidence type="ECO:0000313" key="3">
    <source>
        <dbReference type="Proteomes" id="UP000735302"/>
    </source>
</evidence>
<name>A0AAV4BB39_9GAST</name>
<sequence length="1436" mass="156144">MTNDFQLNQPSPTLIIPEAFKVQSSECLLASTAQRLKKKPKNNKTGVEKKVSSYKENQGKTNSGLVKSNASASKRNLHFKSKNSKTKIGVEVARPNISANSSEAQSATASGSNKSKIDRLIVRGSGNPGQRKNEETIVPRSTRRELHTKRSLDEASTSGGGSKRRTSLHSVPGDFSAGGSQDFGLSGRIGRHRSHEMTPSSGIGGRMRKYSGYELSITSKKSSTDGVKSQTSQSLSTSSKSKKAKAKVSKNSLGSCSKVHKERKVSHSKVNKENAVNSPRSSDKDLGIESVKGESLTNESIATSQLSVSAGEDNESPMSTILSENQKLEQDNAMGVSVLHKDRRDDEKVEISSHRGSLLSFNGRKENSKELSVDCMAEMSTIGAEDVGSESATIVESSCCTCTLDSIEKVDAVDSVCNDEFKHEDSLTANTLPAAEALDSQNALLSSTQSFSIHAEVRVPDSQSNLCPAEGIEEVNHVPDSQSNLCTAEGIEEVNHVPDSQSNLCPAEVIEEAKHVPDSQSNLCPVEGIEEINHVPDSQYNLCPAEVIDEVKHVPDSQSNLCPAEGIEEVNYIPESQSNLCPAEVIEEVNHVPDIQSNSCPAEVMEEVNHVPDSQSNLWPVEGIEEVIYVPDSQSNLCPIEEVNYVPHSQSNLCPVEGIEEVIHVPDGQSNLCPVEEVNHVPDSQSNLCPVEGIEEVIHVPDGQSNLCPARLVDEVNHVPDSQSNPCPAEKIEEEYDASTLHPNSGNVGFLLESSDISDKFSDLSDSGNKLNCEIVRVVEQECSVSTAIDAATYTLSSEGDLVTADEPKFYCPVSLESCAPVDDLRQCKNKSAEDHHEWATTIEPDMLTENAHKAKVADRAECHQLPSEAVSGEPSEKQDNDQENDLICNGSHRASPGPKICQVVAFQEMSPSREKGSEIVKGKAIFTSKLSEASSKGLSGEVLRNDDEFLLESYGEDFQAGPQDVEQESTLGQDEDSVLEEFHQKYCKEDHQSLLRMSEEDGSLLRESDHVTNESSEASISFSMGRLPSFERDFIGILNLAFCQAESPVQNSSVDSSAADSGKKLEKNVRQCLKLWRRQVFRSKWPVAEVCSSTSAPCSPNNVAAVKKCAFNEDGNHRSTFLSNAEIFKGSAQSSVNPDSCDRLANLSSNVDTGVLYKTGYPDGSCSVVENPMSWVGHQFLPVESQNTEAALFSGNDRLSLCNKRNWMNRTEGDLRDPHQAVGSEDDVEGIETETVQAGLSGGEVGNSFLLESLAVEDHLNVIKTVDEQNSSYFTKDTWQATENKIASDKNALPSSSSSEENIVCLITSDKPLKRRVSISYNNPQEGAGRTLGSSSELQLKLFLADNACHDLAIAQQPNGSAHVETHIFKRTGVPAPPGGECRPERPRDASSDWRDLFETFNNSVVARQHEQFVHVVDLVFWVCLAVVVIVFELA</sequence>
<dbReference type="Proteomes" id="UP000735302">
    <property type="component" value="Unassembled WGS sequence"/>
</dbReference>
<gene>
    <name evidence="2" type="ORF">PoB_004287200</name>
</gene>
<feature type="compositionally biased region" description="Basic residues" evidence="1">
    <location>
        <begin position="75"/>
        <end position="85"/>
    </location>
</feature>
<proteinExistence type="predicted"/>
<feature type="compositionally biased region" description="Polar residues" evidence="1">
    <location>
        <begin position="216"/>
        <end position="226"/>
    </location>
</feature>
<feature type="compositionally biased region" description="Polar residues" evidence="1">
    <location>
        <begin position="54"/>
        <end position="74"/>
    </location>
</feature>
<evidence type="ECO:0000256" key="1">
    <source>
        <dbReference type="SAM" id="MobiDB-lite"/>
    </source>
</evidence>
<feature type="compositionally biased region" description="Low complexity" evidence="1">
    <location>
        <begin position="227"/>
        <end position="239"/>
    </location>
</feature>
<feature type="compositionally biased region" description="Basic and acidic residues" evidence="1">
    <location>
        <begin position="131"/>
        <end position="153"/>
    </location>
</feature>
<feature type="compositionally biased region" description="Polar residues" evidence="1">
    <location>
        <begin position="97"/>
        <end position="114"/>
    </location>
</feature>
<reference evidence="2 3" key="1">
    <citation type="journal article" date="2021" name="Elife">
        <title>Chloroplast acquisition without the gene transfer in kleptoplastic sea slugs, Plakobranchus ocellatus.</title>
        <authorList>
            <person name="Maeda T."/>
            <person name="Takahashi S."/>
            <person name="Yoshida T."/>
            <person name="Shimamura S."/>
            <person name="Takaki Y."/>
            <person name="Nagai Y."/>
            <person name="Toyoda A."/>
            <person name="Suzuki Y."/>
            <person name="Arimoto A."/>
            <person name="Ishii H."/>
            <person name="Satoh N."/>
            <person name="Nishiyama T."/>
            <person name="Hasebe M."/>
            <person name="Maruyama T."/>
            <person name="Minagawa J."/>
            <person name="Obokata J."/>
            <person name="Shigenobu S."/>
        </authorList>
    </citation>
    <scope>NUCLEOTIDE SEQUENCE [LARGE SCALE GENOMIC DNA]</scope>
</reference>
<accession>A0AAV4BB39</accession>
<feature type="compositionally biased region" description="Basic residues" evidence="1">
    <location>
        <begin position="258"/>
        <end position="269"/>
    </location>
</feature>
<comment type="caution">
    <text evidence="2">The sequence shown here is derived from an EMBL/GenBank/DDBJ whole genome shotgun (WGS) entry which is preliminary data.</text>
</comment>
<feature type="region of interest" description="Disordered" evidence="1">
    <location>
        <begin position="37"/>
        <end position="318"/>
    </location>
</feature>
<feature type="compositionally biased region" description="Polar residues" evidence="1">
    <location>
        <begin position="295"/>
        <end position="308"/>
    </location>
</feature>
<protein>
    <submittedName>
        <fullName evidence="2">Aggrecan core protein</fullName>
    </submittedName>
</protein>
<evidence type="ECO:0000313" key="2">
    <source>
        <dbReference type="EMBL" id="GFO16367.1"/>
    </source>
</evidence>
<keyword evidence="3" id="KW-1185">Reference proteome</keyword>
<dbReference type="EMBL" id="BLXT01004660">
    <property type="protein sequence ID" value="GFO16367.1"/>
    <property type="molecule type" value="Genomic_DNA"/>
</dbReference>
<organism evidence="2 3">
    <name type="scientific">Plakobranchus ocellatus</name>
    <dbReference type="NCBI Taxonomy" id="259542"/>
    <lineage>
        <taxon>Eukaryota</taxon>
        <taxon>Metazoa</taxon>
        <taxon>Spiralia</taxon>
        <taxon>Lophotrochozoa</taxon>
        <taxon>Mollusca</taxon>
        <taxon>Gastropoda</taxon>
        <taxon>Heterobranchia</taxon>
        <taxon>Euthyneura</taxon>
        <taxon>Panpulmonata</taxon>
        <taxon>Sacoglossa</taxon>
        <taxon>Placobranchoidea</taxon>
        <taxon>Plakobranchidae</taxon>
        <taxon>Plakobranchus</taxon>
    </lineage>
</organism>